<keyword evidence="2" id="KW-1185">Reference proteome</keyword>
<accession>A0ABN3XKE9</accession>
<evidence type="ECO:0000313" key="2">
    <source>
        <dbReference type="Proteomes" id="UP001500403"/>
    </source>
</evidence>
<organism evidence="1 2">
    <name type="scientific">Streptomyces enissocaesilis</name>
    <dbReference type="NCBI Taxonomy" id="332589"/>
    <lineage>
        <taxon>Bacteria</taxon>
        <taxon>Bacillati</taxon>
        <taxon>Actinomycetota</taxon>
        <taxon>Actinomycetes</taxon>
        <taxon>Kitasatosporales</taxon>
        <taxon>Streptomycetaceae</taxon>
        <taxon>Streptomyces</taxon>
        <taxon>Streptomyces rochei group</taxon>
    </lineage>
</organism>
<comment type="caution">
    <text evidence="1">The sequence shown here is derived from an EMBL/GenBank/DDBJ whole genome shotgun (WGS) entry which is preliminary data.</text>
</comment>
<dbReference type="InterPro" id="IPR029063">
    <property type="entry name" value="SAM-dependent_MTases_sf"/>
</dbReference>
<reference evidence="1 2" key="1">
    <citation type="journal article" date="2019" name="Int. J. Syst. Evol. Microbiol.">
        <title>The Global Catalogue of Microorganisms (GCM) 10K type strain sequencing project: providing services to taxonomists for standard genome sequencing and annotation.</title>
        <authorList>
            <consortium name="The Broad Institute Genomics Platform"/>
            <consortium name="The Broad Institute Genome Sequencing Center for Infectious Disease"/>
            <person name="Wu L."/>
            <person name="Ma J."/>
        </authorList>
    </citation>
    <scope>NUCLEOTIDE SEQUENCE [LARGE SCALE GENOMIC DNA]</scope>
    <source>
        <strain evidence="1 2">JCM 9088</strain>
    </source>
</reference>
<dbReference type="EMBL" id="BAAAUD010000053">
    <property type="protein sequence ID" value="GAA2963547.1"/>
    <property type="molecule type" value="Genomic_DNA"/>
</dbReference>
<dbReference type="Proteomes" id="UP001500403">
    <property type="component" value="Unassembled WGS sequence"/>
</dbReference>
<dbReference type="Gene3D" id="3.40.50.150">
    <property type="entry name" value="Vaccinia Virus protein VP39"/>
    <property type="match status" value="1"/>
</dbReference>
<gene>
    <name evidence="1" type="ORF">GCM10010446_56400</name>
</gene>
<protein>
    <submittedName>
        <fullName evidence="1">Uncharacterized protein</fullName>
    </submittedName>
</protein>
<name>A0ABN3XKE9_9ACTN</name>
<dbReference type="Pfam" id="PF04672">
    <property type="entry name" value="Methyltransf_19"/>
    <property type="match status" value="1"/>
</dbReference>
<sequence length="52" mass="5572">MTGQDHAAVGIDAGKPHPARMYDWFLGGKDTCVASNAGRARVAGRVRFSRRG</sequence>
<dbReference type="InterPro" id="IPR006764">
    <property type="entry name" value="SAM_dep_MeTrfase_SAV2177_type"/>
</dbReference>
<evidence type="ECO:0000313" key="1">
    <source>
        <dbReference type="EMBL" id="GAA2963547.1"/>
    </source>
</evidence>
<proteinExistence type="predicted"/>